<keyword evidence="1" id="KW-1133">Transmembrane helix</keyword>
<keyword evidence="3" id="KW-1185">Reference proteome</keyword>
<feature type="transmembrane region" description="Helical" evidence="1">
    <location>
        <begin position="48"/>
        <end position="69"/>
    </location>
</feature>
<sequence length="73" mass="8163">MVTRQIPNLEIAGSSPVGGVLCFFCPSLGLEHFLFALCAFSFFHIDRFLHLIPIQSIPTPFIMLPYITIGLPR</sequence>
<dbReference type="AlphaFoldDB" id="A0AAN6NC85"/>
<evidence type="ECO:0000313" key="2">
    <source>
        <dbReference type="EMBL" id="KAK3943105.1"/>
    </source>
</evidence>
<gene>
    <name evidence="2" type="ORF">QBC46DRAFT_47788</name>
</gene>
<protein>
    <submittedName>
        <fullName evidence="2">Uncharacterized protein</fullName>
    </submittedName>
</protein>
<keyword evidence="1" id="KW-0472">Membrane</keyword>
<accession>A0AAN6NC85</accession>
<dbReference type="EMBL" id="MU853768">
    <property type="protein sequence ID" value="KAK3943105.1"/>
    <property type="molecule type" value="Genomic_DNA"/>
</dbReference>
<organism evidence="2 3">
    <name type="scientific">Diplogelasinospora grovesii</name>
    <dbReference type="NCBI Taxonomy" id="303347"/>
    <lineage>
        <taxon>Eukaryota</taxon>
        <taxon>Fungi</taxon>
        <taxon>Dikarya</taxon>
        <taxon>Ascomycota</taxon>
        <taxon>Pezizomycotina</taxon>
        <taxon>Sordariomycetes</taxon>
        <taxon>Sordariomycetidae</taxon>
        <taxon>Sordariales</taxon>
        <taxon>Diplogelasinosporaceae</taxon>
        <taxon>Diplogelasinospora</taxon>
    </lineage>
</organism>
<reference evidence="3" key="1">
    <citation type="journal article" date="2023" name="Mol. Phylogenet. Evol.">
        <title>Genome-scale phylogeny and comparative genomics of the fungal order Sordariales.</title>
        <authorList>
            <person name="Hensen N."/>
            <person name="Bonometti L."/>
            <person name="Westerberg I."/>
            <person name="Brannstrom I.O."/>
            <person name="Guillou S."/>
            <person name="Cros-Aarteil S."/>
            <person name="Calhoun S."/>
            <person name="Haridas S."/>
            <person name="Kuo A."/>
            <person name="Mondo S."/>
            <person name="Pangilinan J."/>
            <person name="Riley R."/>
            <person name="LaButti K."/>
            <person name="Andreopoulos B."/>
            <person name="Lipzen A."/>
            <person name="Chen C."/>
            <person name="Yan M."/>
            <person name="Daum C."/>
            <person name="Ng V."/>
            <person name="Clum A."/>
            <person name="Steindorff A."/>
            <person name="Ohm R.A."/>
            <person name="Martin F."/>
            <person name="Silar P."/>
            <person name="Natvig D.O."/>
            <person name="Lalanne C."/>
            <person name="Gautier V."/>
            <person name="Ament-Velasquez S.L."/>
            <person name="Kruys A."/>
            <person name="Hutchinson M.I."/>
            <person name="Powell A.J."/>
            <person name="Barry K."/>
            <person name="Miller A.N."/>
            <person name="Grigoriev I.V."/>
            <person name="Debuchy R."/>
            <person name="Gladieux P."/>
            <person name="Hiltunen Thoren M."/>
            <person name="Johannesson H."/>
        </authorList>
    </citation>
    <scope>NUCLEOTIDE SEQUENCE [LARGE SCALE GENOMIC DNA]</scope>
    <source>
        <strain evidence="3">CBS 340.73</strain>
    </source>
</reference>
<feature type="transmembrane region" description="Helical" evidence="1">
    <location>
        <begin position="20"/>
        <end position="42"/>
    </location>
</feature>
<comment type="caution">
    <text evidence="2">The sequence shown here is derived from an EMBL/GenBank/DDBJ whole genome shotgun (WGS) entry which is preliminary data.</text>
</comment>
<proteinExistence type="predicted"/>
<dbReference type="Proteomes" id="UP001303473">
    <property type="component" value="Unassembled WGS sequence"/>
</dbReference>
<keyword evidence="1" id="KW-0812">Transmembrane</keyword>
<evidence type="ECO:0000256" key="1">
    <source>
        <dbReference type="SAM" id="Phobius"/>
    </source>
</evidence>
<name>A0AAN6NC85_9PEZI</name>
<evidence type="ECO:0000313" key="3">
    <source>
        <dbReference type="Proteomes" id="UP001303473"/>
    </source>
</evidence>